<evidence type="ECO:0000256" key="9">
    <source>
        <dbReference type="SAM" id="Phobius"/>
    </source>
</evidence>
<sequence>MLDWAMMITGIMLCVALILNLWRLLIGPEISDRILALDTMFINSIALILLYGMFKGSDLFFEAALLIAMLGFVSTVALCKYLLRGDIIE</sequence>
<evidence type="ECO:0000313" key="10">
    <source>
        <dbReference type="EMBL" id="AWL11381.1"/>
    </source>
</evidence>
<evidence type="ECO:0000256" key="4">
    <source>
        <dbReference type="ARBA" id="ARBA00022475"/>
    </source>
</evidence>
<proteinExistence type="inferred from homology"/>
<dbReference type="PANTHER" id="PTHR34702:SF1">
    <property type="entry name" value="NA(+)_H(+) ANTIPORTER SUBUNIT F"/>
    <property type="match status" value="1"/>
</dbReference>
<dbReference type="NCBIfam" id="NF004812">
    <property type="entry name" value="PRK06161.1"/>
    <property type="match status" value="1"/>
</dbReference>
<dbReference type="GO" id="GO:0005886">
    <property type="term" value="C:plasma membrane"/>
    <property type="evidence" value="ECO:0007669"/>
    <property type="project" value="UniProtKB-SubCell"/>
</dbReference>
<dbReference type="GO" id="GO:0015385">
    <property type="term" value="F:sodium:proton antiporter activity"/>
    <property type="evidence" value="ECO:0007669"/>
    <property type="project" value="TreeGrafter"/>
</dbReference>
<feature type="transmembrane region" description="Helical" evidence="9">
    <location>
        <begin position="34"/>
        <end position="54"/>
    </location>
</feature>
<keyword evidence="8" id="KW-0406">Ion transport</keyword>
<dbReference type="EMBL" id="CP029347">
    <property type="protein sequence ID" value="AWL11381.1"/>
    <property type="molecule type" value="Genomic_DNA"/>
</dbReference>
<dbReference type="KEGG" id="salh:HMF8227_00886"/>
<keyword evidence="11" id="KW-1185">Reference proteome</keyword>
<name>A0A2S2E156_9ALTE</name>
<dbReference type="PIRSF" id="PIRSF028784">
    <property type="entry name" value="MrpF"/>
    <property type="match status" value="1"/>
</dbReference>
<evidence type="ECO:0000256" key="3">
    <source>
        <dbReference type="ARBA" id="ARBA00022448"/>
    </source>
</evidence>
<protein>
    <submittedName>
        <fullName evidence="10">Na(+)/H(+) antiporter subunit F1</fullName>
    </submittedName>
</protein>
<organism evidence="10 11">
    <name type="scientific">Saliniradius amylolyticus</name>
    <dbReference type="NCBI Taxonomy" id="2183582"/>
    <lineage>
        <taxon>Bacteria</taxon>
        <taxon>Pseudomonadati</taxon>
        <taxon>Pseudomonadota</taxon>
        <taxon>Gammaproteobacteria</taxon>
        <taxon>Alteromonadales</taxon>
        <taxon>Alteromonadaceae</taxon>
        <taxon>Saliniradius</taxon>
    </lineage>
</organism>
<dbReference type="OrthoDB" id="9800226at2"/>
<dbReference type="Proteomes" id="UP000245728">
    <property type="component" value="Chromosome"/>
</dbReference>
<dbReference type="Pfam" id="PF04066">
    <property type="entry name" value="MrpF_PhaF"/>
    <property type="match status" value="1"/>
</dbReference>
<feature type="transmembrane region" description="Helical" evidence="9">
    <location>
        <begin position="6"/>
        <end position="22"/>
    </location>
</feature>
<keyword evidence="5 9" id="KW-0812">Transmembrane</keyword>
<evidence type="ECO:0000256" key="8">
    <source>
        <dbReference type="PIRNR" id="PIRNR028784"/>
    </source>
</evidence>
<reference evidence="10 11" key="1">
    <citation type="submission" date="2018-05" db="EMBL/GenBank/DDBJ databases">
        <title>Salinimonas sp. HMF8227 Genome sequencing and assembly.</title>
        <authorList>
            <person name="Kang H."/>
            <person name="Kang J."/>
            <person name="Cha I."/>
            <person name="Kim H."/>
            <person name="Joh K."/>
        </authorList>
    </citation>
    <scope>NUCLEOTIDE SEQUENCE [LARGE SCALE GENOMIC DNA]</scope>
    <source>
        <strain evidence="10 11">HMF8227</strain>
    </source>
</reference>
<keyword evidence="8" id="KW-0050">Antiport</keyword>
<keyword evidence="4 8" id="KW-1003">Cell membrane</keyword>
<evidence type="ECO:0000256" key="6">
    <source>
        <dbReference type="ARBA" id="ARBA00022989"/>
    </source>
</evidence>
<keyword evidence="7 8" id="KW-0472">Membrane</keyword>
<comment type="similarity">
    <text evidence="2 8">Belongs to the CPA3 antiporters (TC 2.A.63) subunit F family.</text>
</comment>
<evidence type="ECO:0000256" key="5">
    <source>
        <dbReference type="ARBA" id="ARBA00022692"/>
    </source>
</evidence>
<evidence type="ECO:0000256" key="1">
    <source>
        <dbReference type="ARBA" id="ARBA00004651"/>
    </source>
</evidence>
<comment type="subcellular location">
    <subcellularLocation>
        <location evidence="1 8">Cell membrane</location>
        <topology evidence="1 8">Multi-pass membrane protein</topology>
    </subcellularLocation>
</comment>
<keyword evidence="3 8" id="KW-0813">Transport</keyword>
<accession>A0A2S2E156</accession>
<gene>
    <name evidence="10" type="ORF">HMF8227_00886</name>
</gene>
<dbReference type="InterPro" id="IPR007208">
    <property type="entry name" value="MrpF/PhaF-like"/>
</dbReference>
<dbReference type="AlphaFoldDB" id="A0A2S2E156"/>
<evidence type="ECO:0000313" key="11">
    <source>
        <dbReference type="Proteomes" id="UP000245728"/>
    </source>
</evidence>
<dbReference type="PANTHER" id="PTHR34702">
    <property type="entry name" value="NA(+)/H(+) ANTIPORTER SUBUNIT F1"/>
    <property type="match status" value="1"/>
</dbReference>
<feature type="transmembrane region" description="Helical" evidence="9">
    <location>
        <begin position="60"/>
        <end position="83"/>
    </location>
</feature>
<dbReference type="RefSeq" id="WP_109339034.1">
    <property type="nucleotide sequence ID" value="NZ_CP029347.1"/>
</dbReference>
<keyword evidence="6 9" id="KW-1133">Transmembrane helix</keyword>
<evidence type="ECO:0000256" key="7">
    <source>
        <dbReference type="ARBA" id="ARBA00023136"/>
    </source>
</evidence>
<evidence type="ECO:0000256" key="2">
    <source>
        <dbReference type="ARBA" id="ARBA00009212"/>
    </source>
</evidence>